<organism evidence="1 2">
    <name type="scientific">Lentinula detonsa</name>
    <dbReference type="NCBI Taxonomy" id="2804962"/>
    <lineage>
        <taxon>Eukaryota</taxon>
        <taxon>Fungi</taxon>
        <taxon>Dikarya</taxon>
        <taxon>Basidiomycota</taxon>
        <taxon>Agaricomycotina</taxon>
        <taxon>Agaricomycetes</taxon>
        <taxon>Agaricomycetidae</taxon>
        <taxon>Agaricales</taxon>
        <taxon>Marasmiineae</taxon>
        <taxon>Omphalotaceae</taxon>
        <taxon>Lentinula</taxon>
    </lineage>
</organism>
<name>A0AA38UQD1_9AGAR</name>
<evidence type="ECO:0000313" key="1">
    <source>
        <dbReference type="EMBL" id="KAJ3982029.1"/>
    </source>
</evidence>
<reference evidence="1" key="1">
    <citation type="submission" date="2022-08" db="EMBL/GenBank/DDBJ databases">
        <authorList>
            <consortium name="DOE Joint Genome Institute"/>
            <person name="Min B."/>
            <person name="Riley R."/>
            <person name="Sierra-Patev S."/>
            <person name="Naranjo-Ortiz M."/>
            <person name="Looney B."/>
            <person name="Konkel Z."/>
            <person name="Slot J.C."/>
            <person name="Sakamoto Y."/>
            <person name="Steenwyk J.L."/>
            <person name="Rokas A."/>
            <person name="Carro J."/>
            <person name="Camarero S."/>
            <person name="Ferreira P."/>
            <person name="Molpeceres G."/>
            <person name="Ruiz-Duenas F.J."/>
            <person name="Serrano A."/>
            <person name="Henrissat B."/>
            <person name="Drula E."/>
            <person name="Hughes K.W."/>
            <person name="Mata J.L."/>
            <person name="Ishikawa N.K."/>
            <person name="Vargas-Isla R."/>
            <person name="Ushijima S."/>
            <person name="Smith C.A."/>
            <person name="Ahrendt S."/>
            <person name="Andreopoulos W."/>
            <person name="He G."/>
            <person name="Labutti K."/>
            <person name="Lipzen A."/>
            <person name="Ng V."/>
            <person name="Sandor L."/>
            <person name="Barry K."/>
            <person name="Martinez A.T."/>
            <person name="Xiao Y."/>
            <person name="Gibbons J.G."/>
            <person name="Terashima K."/>
            <person name="Hibbett D.S."/>
            <person name="Grigoriev I.V."/>
        </authorList>
    </citation>
    <scope>NUCLEOTIDE SEQUENCE</scope>
    <source>
        <strain evidence="1">TFB7829</strain>
    </source>
</reference>
<protein>
    <submittedName>
        <fullName evidence="1">Uncharacterized protein</fullName>
    </submittedName>
</protein>
<proteinExistence type="predicted"/>
<dbReference type="Proteomes" id="UP001163850">
    <property type="component" value="Unassembled WGS sequence"/>
</dbReference>
<dbReference type="EMBL" id="MU802082">
    <property type="protein sequence ID" value="KAJ3982029.1"/>
    <property type="molecule type" value="Genomic_DNA"/>
</dbReference>
<accession>A0AA38UQD1</accession>
<comment type="caution">
    <text evidence="1">The sequence shown here is derived from an EMBL/GenBank/DDBJ whole genome shotgun (WGS) entry which is preliminary data.</text>
</comment>
<sequence>MSPGGFSSNSCIVNIQKGKVYNYHKDFSADLGPPFQQSLSITRRYFPDAKKTTFLRSVHNYYNDFPPHLGSAFQQSLSLRRRYFPDAVSLMQEIPEKDDILAEIPEKDDILAQSLSIRRRYFPDAVSLMQEIPEKTTFLRQTTKSGRISGAMVKVSINISGRRWAGGKAQNIDADFYHCASNDFQYSNYRRYVYSHFLLQNIQNSCEFEDL</sequence>
<dbReference type="AlphaFoldDB" id="A0AA38UQD1"/>
<gene>
    <name evidence="1" type="ORF">F5890DRAFT_1476498</name>
</gene>
<evidence type="ECO:0000313" key="2">
    <source>
        <dbReference type="Proteomes" id="UP001163850"/>
    </source>
</evidence>